<dbReference type="GO" id="GO:0020037">
    <property type="term" value="F:heme binding"/>
    <property type="evidence" value="ECO:0007669"/>
    <property type="project" value="InterPro"/>
</dbReference>
<dbReference type="InterPro" id="IPR002403">
    <property type="entry name" value="Cyt_P450_E_grp-IV"/>
</dbReference>
<evidence type="ECO:0000256" key="8">
    <source>
        <dbReference type="ARBA" id="ARBA00023002"/>
    </source>
</evidence>
<dbReference type="PANTHER" id="PTHR46206:SF5">
    <property type="entry name" value="P450, PUTATIVE (EUROFUNG)-RELATED"/>
    <property type="match status" value="1"/>
</dbReference>
<dbReference type="Proteomes" id="UP000664521">
    <property type="component" value="Unassembled WGS sequence"/>
</dbReference>
<evidence type="ECO:0000256" key="4">
    <source>
        <dbReference type="ARBA" id="ARBA00022617"/>
    </source>
</evidence>
<keyword evidence="11" id="KW-0472">Membrane</keyword>
<dbReference type="PANTHER" id="PTHR46206">
    <property type="entry name" value="CYTOCHROME P450"/>
    <property type="match status" value="1"/>
</dbReference>
<name>A0A8H3J390_9LECA</name>
<dbReference type="AlphaFoldDB" id="A0A8H3J390"/>
<comment type="subcellular location">
    <subcellularLocation>
        <location evidence="2">Membrane</location>
    </subcellularLocation>
</comment>
<protein>
    <recommendedName>
        <fullName evidence="15">Cytochrome P450</fullName>
    </recommendedName>
</protein>
<keyword evidence="7" id="KW-1133">Transmembrane helix</keyword>
<evidence type="ECO:0000313" key="13">
    <source>
        <dbReference type="EMBL" id="CAF9939921.1"/>
    </source>
</evidence>
<evidence type="ECO:0000256" key="6">
    <source>
        <dbReference type="ARBA" id="ARBA00022723"/>
    </source>
</evidence>
<dbReference type="Gene3D" id="1.10.630.10">
    <property type="entry name" value="Cytochrome P450"/>
    <property type="match status" value="1"/>
</dbReference>
<evidence type="ECO:0000256" key="10">
    <source>
        <dbReference type="ARBA" id="ARBA00023033"/>
    </source>
</evidence>
<keyword evidence="14" id="KW-1185">Reference proteome</keyword>
<reference evidence="13" key="1">
    <citation type="submission" date="2021-03" db="EMBL/GenBank/DDBJ databases">
        <authorList>
            <person name="Tagirdzhanova G."/>
        </authorList>
    </citation>
    <scope>NUCLEOTIDE SEQUENCE</scope>
</reference>
<dbReference type="GO" id="GO:0016705">
    <property type="term" value="F:oxidoreductase activity, acting on paired donors, with incorporation or reduction of molecular oxygen"/>
    <property type="evidence" value="ECO:0007669"/>
    <property type="project" value="InterPro"/>
</dbReference>
<keyword evidence="5" id="KW-0812">Transmembrane</keyword>
<evidence type="ECO:0008006" key="15">
    <source>
        <dbReference type="Google" id="ProtNLM"/>
    </source>
</evidence>
<gene>
    <name evidence="13" type="ORF">HETSPECPRED_002103</name>
</gene>
<evidence type="ECO:0000256" key="5">
    <source>
        <dbReference type="ARBA" id="ARBA00022692"/>
    </source>
</evidence>
<evidence type="ECO:0000256" key="2">
    <source>
        <dbReference type="ARBA" id="ARBA00004370"/>
    </source>
</evidence>
<dbReference type="OrthoDB" id="1844152at2759"/>
<dbReference type="GO" id="GO:0004497">
    <property type="term" value="F:monooxygenase activity"/>
    <property type="evidence" value="ECO:0007669"/>
    <property type="project" value="UniProtKB-KW"/>
</dbReference>
<dbReference type="SUPFAM" id="SSF48264">
    <property type="entry name" value="Cytochrome P450"/>
    <property type="match status" value="1"/>
</dbReference>
<evidence type="ECO:0000256" key="12">
    <source>
        <dbReference type="PIRSR" id="PIRSR602403-1"/>
    </source>
</evidence>
<proteinExistence type="inferred from homology"/>
<sequence length="546" mass="61433">MLSELGSNLAIATVLSGTFVVLGSVLSSSWSHYSKVRKAMISTEASPTELFKSSIVRNILLDPWSSVKKRAKAWSFLFRGPQVIQEGYNKANGAPYEVFAPDNRYVLVSSDKHIREIDAAPDSVLSLQAAAKQLIQPKYTMHNFDWFDKRGVDGTPLVRTLRALLTNHIPDILPDIHSATSAIFDQQLDSVPLRDGAKSVPLYPMVKEAVVFSNALAFFGPELAHDKAFLKSATDLIERTLLMAEIIRLVPGCIAHAAGRILTYRYATDKAVHDALLPVVERRLEERAQEKLGHSVAIHKDCIQWIMETSPKTKPWSGDRIVHELMALWFGSVHIVTTTICFAVHDLCLHPEYLEPLRKELQGAQRVGFEKSGKGLLLLDSFIRESARTTPVESMSTRRQALQPFSLSGGWKVDVGEWVCTPVRAMMKDPVYYAEPQEFHGFRFVDPGTLQEFGDGPDFKMPQRGDCAQLTDLDWQFWGTGRMACPGRFYAAAVMKTIIGLFITKYDLQLSEPEKSRWFIWRTSTYPKPSTAVLLRSRLDRIDFDL</sequence>
<dbReference type="GO" id="GO:0005506">
    <property type="term" value="F:iron ion binding"/>
    <property type="evidence" value="ECO:0007669"/>
    <property type="project" value="InterPro"/>
</dbReference>
<keyword evidence="8" id="KW-0560">Oxidoreductase</keyword>
<evidence type="ECO:0000256" key="3">
    <source>
        <dbReference type="ARBA" id="ARBA00010617"/>
    </source>
</evidence>
<evidence type="ECO:0000256" key="7">
    <source>
        <dbReference type="ARBA" id="ARBA00022989"/>
    </source>
</evidence>
<keyword evidence="6 12" id="KW-0479">Metal-binding</keyword>
<keyword evidence="10" id="KW-0503">Monooxygenase</keyword>
<feature type="binding site" description="axial binding residue" evidence="12">
    <location>
        <position position="485"/>
    </location>
    <ligand>
        <name>heme</name>
        <dbReference type="ChEBI" id="CHEBI:30413"/>
    </ligand>
    <ligandPart>
        <name>Fe</name>
        <dbReference type="ChEBI" id="CHEBI:18248"/>
    </ligandPart>
</feature>
<evidence type="ECO:0000256" key="9">
    <source>
        <dbReference type="ARBA" id="ARBA00023004"/>
    </source>
</evidence>
<comment type="cofactor">
    <cofactor evidence="1 12">
        <name>heme</name>
        <dbReference type="ChEBI" id="CHEBI:30413"/>
    </cofactor>
</comment>
<dbReference type="Pfam" id="PF00067">
    <property type="entry name" value="p450"/>
    <property type="match status" value="1"/>
</dbReference>
<accession>A0A8H3J390</accession>
<keyword evidence="4 12" id="KW-0349">Heme</keyword>
<evidence type="ECO:0000256" key="11">
    <source>
        <dbReference type="ARBA" id="ARBA00023136"/>
    </source>
</evidence>
<evidence type="ECO:0000256" key="1">
    <source>
        <dbReference type="ARBA" id="ARBA00001971"/>
    </source>
</evidence>
<keyword evidence="9 12" id="KW-0408">Iron</keyword>
<comment type="similarity">
    <text evidence="3">Belongs to the cytochrome P450 family.</text>
</comment>
<dbReference type="GO" id="GO:0016020">
    <property type="term" value="C:membrane"/>
    <property type="evidence" value="ECO:0007669"/>
    <property type="project" value="UniProtKB-SubCell"/>
</dbReference>
<dbReference type="EMBL" id="CAJPDS010000141">
    <property type="protein sequence ID" value="CAF9939921.1"/>
    <property type="molecule type" value="Genomic_DNA"/>
</dbReference>
<comment type="caution">
    <text evidence="13">The sequence shown here is derived from an EMBL/GenBank/DDBJ whole genome shotgun (WGS) entry which is preliminary data.</text>
</comment>
<dbReference type="PRINTS" id="PR00465">
    <property type="entry name" value="EP450IV"/>
</dbReference>
<evidence type="ECO:0000313" key="14">
    <source>
        <dbReference type="Proteomes" id="UP000664521"/>
    </source>
</evidence>
<dbReference type="InterPro" id="IPR036396">
    <property type="entry name" value="Cyt_P450_sf"/>
</dbReference>
<dbReference type="CDD" id="cd11041">
    <property type="entry name" value="CYP503A1-like"/>
    <property type="match status" value="1"/>
</dbReference>
<organism evidence="13 14">
    <name type="scientific">Heterodermia speciosa</name>
    <dbReference type="NCBI Taxonomy" id="116794"/>
    <lineage>
        <taxon>Eukaryota</taxon>
        <taxon>Fungi</taxon>
        <taxon>Dikarya</taxon>
        <taxon>Ascomycota</taxon>
        <taxon>Pezizomycotina</taxon>
        <taxon>Lecanoromycetes</taxon>
        <taxon>OSLEUM clade</taxon>
        <taxon>Lecanoromycetidae</taxon>
        <taxon>Caliciales</taxon>
        <taxon>Physciaceae</taxon>
        <taxon>Heterodermia</taxon>
    </lineage>
</organism>
<dbReference type="InterPro" id="IPR001128">
    <property type="entry name" value="Cyt_P450"/>
</dbReference>